<dbReference type="Pfam" id="PF11143">
    <property type="entry name" value="DUF2919"/>
    <property type="match status" value="1"/>
</dbReference>
<gene>
    <name evidence="2" type="ORF">N7E60_04015</name>
</gene>
<evidence type="ECO:0000313" key="2">
    <source>
        <dbReference type="EMBL" id="WBA15471.1"/>
    </source>
</evidence>
<sequence>MDTLHHYDEKGFLKAPVTYLICLILLSRAWWLLAMAGVSRQQGSELLALFYPDKSALYASLAVGVLPLILLLLVGNCHRAPWWAQRLWHWGYALIWPVWCWEGAQVLRTLMATDGQFHWLIACHGLWVVWGSLYWLRSRRVKRFFYQFIRGLHLSATENNKYKGEVT</sequence>
<proteinExistence type="predicted"/>
<feature type="transmembrane region" description="Helical" evidence="1">
    <location>
        <begin position="116"/>
        <end position="136"/>
    </location>
</feature>
<dbReference type="Proteomes" id="UP001164676">
    <property type="component" value="Chromosome"/>
</dbReference>
<dbReference type="RefSeq" id="WP_269598190.1">
    <property type="nucleotide sequence ID" value="NZ_CP114584.1"/>
</dbReference>
<name>A0ABY7LE13_9GAMM</name>
<feature type="transmembrane region" description="Helical" evidence="1">
    <location>
        <begin position="56"/>
        <end position="75"/>
    </location>
</feature>
<evidence type="ECO:0000313" key="3">
    <source>
        <dbReference type="Proteomes" id="UP001164676"/>
    </source>
</evidence>
<keyword evidence="1" id="KW-0812">Transmembrane</keyword>
<keyword evidence="3" id="KW-1185">Reference proteome</keyword>
<keyword evidence="1" id="KW-1133">Transmembrane helix</keyword>
<protein>
    <submittedName>
        <fullName evidence="2">DUF2919 domain-containing protein</fullName>
    </submittedName>
</protein>
<keyword evidence="1" id="KW-0472">Membrane</keyword>
<evidence type="ECO:0000256" key="1">
    <source>
        <dbReference type="SAM" id="Phobius"/>
    </source>
</evidence>
<feature type="transmembrane region" description="Helical" evidence="1">
    <location>
        <begin position="87"/>
        <end position="104"/>
    </location>
</feature>
<reference evidence="2" key="1">
    <citation type="submission" date="2022-09" db="EMBL/GenBank/DDBJ databases">
        <authorList>
            <person name="Li Z.-J."/>
        </authorList>
    </citation>
    <scope>NUCLEOTIDE SEQUENCE</scope>
    <source>
        <strain evidence="2">TGB10</strain>
    </source>
</reference>
<accession>A0ABY7LE13</accession>
<dbReference type="EMBL" id="CP114584">
    <property type="protein sequence ID" value="WBA15471.1"/>
    <property type="molecule type" value="Genomic_DNA"/>
</dbReference>
<feature type="transmembrane region" description="Helical" evidence="1">
    <location>
        <begin position="12"/>
        <end position="36"/>
    </location>
</feature>
<dbReference type="InterPro" id="IPR021318">
    <property type="entry name" value="DUF2919"/>
</dbReference>
<organism evidence="2 3">
    <name type="scientific">Salinivibrio proteolyticus</name>
    <dbReference type="NCBI Taxonomy" id="334715"/>
    <lineage>
        <taxon>Bacteria</taxon>
        <taxon>Pseudomonadati</taxon>
        <taxon>Pseudomonadota</taxon>
        <taxon>Gammaproteobacteria</taxon>
        <taxon>Vibrionales</taxon>
        <taxon>Vibrionaceae</taxon>
        <taxon>Salinivibrio</taxon>
    </lineage>
</organism>